<evidence type="ECO:0000259" key="1">
    <source>
        <dbReference type="PROSITE" id="PS51186"/>
    </source>
</evidence>
<dbReference type="Pfam" id="PF00583">
    <property type="entry name" value="Acetyltransf_1"/>
    <property type="match status" value="1"/>
</dbReference>
<dbReference type="PROSITE" id="PS51186">
    <property type="entry name" value="GNAT"/>
    <property type="match status" value="1"/>
</dbReference>
<gene>
    <name evidence="2" type="ORF">SAMN05444171_2090</name>
</gene>
<dbReference type="RefSeq" id="WP_074818482.1">
    <property type="nucleotide sequence ID" value="NZ_FNTI01000001.1"/>
</dbReference>
<dbReference type="InterPro" id="IPR016181">
    <property type="entry name" value="Acyl_CoA_acyltransferase"/>
</dbReference>
<protein>
    <submittedName>
        <fullName evidence="2">Acetyltransferase (GNAT) family protein</fullName>
    </submittedName>
</protein>
<dbReference type="Gene3D" id="3.40.630.30">
    <property type="match status" value="1"/>
</dbReference>
<name>A0A1M6VUV6_9BRAD</name>
<dbReference type="CDD" id="cd04301">
    <property type="entry name" value="NAT_SF"/>
    <property type="match status" value="1"/>
</dbReference>
<dbReference type="Proteomes" id="UP000183208">
    <property type="component" value="Unassembled WGS sequence"/>
</dbReference>
<evidence type="ECO:0000313" key="2">
    <source>
        <dbReference type="EMBL" id="SEC71412.1"/>
    </source>
</evidence>
<dbReference type="SUPFAM" id="SSF55729">
    <property type="entry name" value="Acyl-CoA N-acyltransferases (Nat)"/>
    <property type="match status" value="1"/>
</dbReference>
<dbReference type="InterPro" id="IPR000182">
    <property type="entry name" value="GNAT_dom"/>
</dbReference>
<dbReference type="EMBL" id="FNTI01000001">
    <property type="protein sequence ID" value="SEC71412.1"/>
    <property type="molecule type" value="Genomic_DNA"/>
</dbReference>
<feature type="domain" description="N-acetyltransferase" evidence="1">
    <location>
        <begin position="5"/>
        <end position="174"/>
    </location>
</feature>
<accession>A0A1M6VUV6</accession>
<proteinExistence type="predicted"/>
<dbReference type="OrthoDB" id="7843527at2"/>
<dbReference type="AlphaFoldDB" id="A0A1M6VUV6"/>
<sequence length="187" mass="20464">MALKALTRELQADERKQLLVHLLALSADDRRLRFEHALSDDGLRHYVDGIDFSRDAVFVVTGDNLAVVGAAHLARSDGHAQLGVSVLPPGRGQGIGGTLLERSAARARNWGIRVMFMNCLVENAPMMHLARRQGLNIVVSGSEAEAFVRLPRADLGSLATEAVSEHLGLFDYAQKAHWLALQSRLRP</sequence>
<reference evidence="2 3" key="1">
    <citation type="submission" date="2016-10" db="EMBL/GenBank/DDBJ databases">
        <authorList>
            <person name="de Groot N.N."/>
        </authorList>
    </citation>
    <scope>NUCLEOTIDE SEQUENCE [LARGE SCALE GENOMIC DNA]</scope>
    <source>
        <strain evidence="2 3">GAS522</strain>
    </source>
</reference>
<keyword evidence="2" id="KW-0808">Transferase</keyword>
<evidence type="ECO:0000313" key="3">
    <source>
        <dbReference type="Proteomes" id="UP000183208"/>
    </source>
</evidence>
<organism evidence="2 3">
    <name type="scientific">Bradyrhizobium lablabi</name>
    <dbReference type="NCBI Taxonomy" id="722472"/>
    <lineage>
        <taxon>Bacteria</taxon>
        <taxon>Pseudomonadati</taxon>
        <taxon>Pseudomonadota</taxon>
        <taxon>Alphaproteobacteria</taxon>
        <taxon>Hyphomicrobiales</taxon>
        <taxon>Nitrobacteraceae</taxon>
        <taxon>Bradyrhizobium</taxon>
    </lineage>
</organism>
<dbReference type="GO" id="GO:0016747">
    <property type="term" value="F:acyltransferase activity, transferring groups other than amino-acyl groups"/>
    <property type="evidence" value="ECO:0007669"/>
    <property type="project" value="InterPro"/>
</dbReference>